<dbReference type="EMBL" id="JADIKL010000014">
    <property type="protein sequence ID" value="MFK2932559.1"/>
    <property type="molecule type" value="Genomic_DNA"/>
</dbReference>
<evidence type="ECO:0000256" key="11">
    <source>
        <dbReference type="ARBA" id="ARBA00022984"/>
    </source>
</evidence>
<evidence type="ECO:0000256" key="2">
    <source>
        <dbReference type="ARBA" id="ARBA00007707"/>
    </source>
</evidence>
<dbReference type="InterPro" id="IPR001451">
    <property type="entry name" value="Hexapep"/>
</dbReference>
<comment type="pathway">
    <text evidence="18">Bacterial outer membrane biogenesis; LPS lipid A biosynthesis.</text>
</comment>
<keyword evidence="5 18" id="KW-0808">Transferase</keyword>
<feature type="binding site" evidence="18">
    <location>
        <position position="154"/>
    </location>
    <ligand>
        <name>UDP-N-acetyl-alpha-D-glucosamine</name>
        <dbReference type="ChEBI" id="CHEBI:57705"/>
    </ligand>
</feature>
<gene>
    <name evidence="18 20" type="primary">glmU</name>
    <name evidence="20" type="ORF">ISP14_17380</name>
</gene>
<comment type="caution">
    <text evidence="20">The sequence shown here is derived from an EMBL/GenBank/DDBJ whole genome shotgun (WGS) entry which is preliminary data.</text>
</comment>
<feature type="active site" description="Proton acceptor" evidence="18">
    <location>
        <position position="363"/>
    </location>
</feature>
<feature type="region of interest" description="Linker" evidence="18">
    <location>
        <begin position="230"/>
        <end position="250"/>
    </location>
</feature>
<feature type="binding site" evidence="18">
    <location>
        <position position="351"/>
    </location>
    <ligand>
        <name>UDP-N-acetyl-alpha-D-glucosamine</name>
        <dbReference type="ChEBI" id="CHEBI:57705"/>
    </ligand>
</feature>
<dbReference type="HAMAP" id="MF_01631">
    <property type="entry name" value="GlmU"/>
    <property type="match status" value="1"/>
</dbReference>
<comment type="pathway">
    <text evidence="18">Nucleotide-sugar biosynthesis; UDP-N-acetyl-alpha-D-glucosamine biosynthesis; UDP-N-acetyl-alpha-D-glucosamine from N-acetyl-alpha-D-glucosamine 1-phosphate: step 1/1.</text>
</comment>
<dbReference type="InterPro" id="IPR038009">
    <property type="entry name" value="GlmU_C_LbH"/>
</dbReference>
<dbReference type="InterPro" id="IPR005882">
    <property type="entry name" value="Bifunctional_GlmU"/>
</dbReference>
<dbReference type="InterPro" id="IPR011004">
    <property type="entry name" value="Trimer_LpxA-like_sf"/>
</dbReference>
<dbReference type="InterPro" id="IPR050065">
    <property type="entry name" value="GlmU-like"/>
</dbReference>
<feature type="binding site" evidence="18">
    <location>
        <position position="139"/>
    </location>
    <ligand>
        <name>UDP-N-acetyl-alpha-D-glucosamine</name>
        <dbReference type="ChEBI" id="CHEBI:57705"/>
    </ligand>
</feature>
<evidence type="ECO:0000256" key="6">
    <source>
        <dbReference type="ARBA" id="ARBA00022695"/>
    </source>
</evidence>
<feature type="binding site" evidence="18">
    <location>
        <position position="77"/>
    </location>
    <ligand>
        <name>UDP-N-acetyl-alpha-D-glucosamine</name>
        <dbReference type="ChEBI" id="CHEBI:57705"/>
    </ligand>
</feature>
<comment type="catalytic activity">
    <reaction evidence="16 18">
        <text>N-acetyl-alpha-D-glucosamine 1-phosphate + UTP + H(+) = UDP-N-acetyl-alpha-D-glucosamine + diphosphate</text>
        <dbReference type="Rhea" id="RHEA:13509"/>
        <dbReference type="ChEBI" id="CHEBI:15378"/>
        <dbReference type="ChEBI" id="CHEBI:33019"/>
        <dbReference type="ChEBI" id="CHEBI:46398"/>
        <dbReference type="ChEBI" id="CHEBI:57705"/>
        <dbReference type="ChEBI" id="CHEBI:57776"/>
        <dbReference type="EC" id="2.7.7.23"/>
    </reaction>
</comment>
<feature type="binding site" evidence="18">
    <location>
        <begin position="104"/>
        <end position="106"/>
    </location>
    <ligand>
        <name>UDP-N-acetyl-alpha-D-glucosamine</name>
        <dbReference type="ChEBI" id="CHEBI:57705"/>
    </ligand>
</feature>
<comment type="pathway">
    <text evidence="18">Nucleotide-sugar biosynthesis; UDP-N-acetyl-alpha-D-glucosamine biosynthesis; N-acetyl-alpha-D-glucosamine 1-phosphate from alpha-D-glucosamine 6-phosphate (route II): step 2/2.</text>
</comment>
<feature type="binding site" evidence="18">
    <location>
        <position position="380"/>
    </location>
    <ligand>
        <name>acetyl-CoA</name>
        <dbReference type="ChEBI" id="CHEBI:57288"/>
    </ligand>
</feature>
<sequence>MNNAPLHVIVLAAGAGTRMKSTRPKVLMPLAGRPLLAHVLATARELQPAAIHVVYGHGGDQVQAAFAQDKDLHWVLQAERLGTGHAVEQALPGVPDDAQALVLYGDVPLTRAETLRTLTQVEGGFGLLAIRVSEPRGYGRVLRDGNGHVRCVIEEKDATDEQRAIDLVNTGILVAPAAALRVWLAGLDCDNAQGEYYLTDIFAMANEEKRPALSVECGDPVEASGANDALQLSTLETEYRQRATRALQLAGVRLADPARIDVRGVVSAGHDVELDIDVILEGEVDLGDDVRVGPFTRLKDVRLAAGTVVQAHCDLEGVVTHGPCTIGPFARLRPGTELDAGVHVGNFVETKKTRIGEGSKANHLTYLGDTVIGRGVNVGAGTITCNYDGVNKFVTRIEDGAFIGSNSALVAPVTIGAQATIGAGSVITRDAPAGELTIARGRQLTLAGWQRPEKQSES</sequence>
<keyword evidence="6 18" id="KW-0548">Nucleotidyltransferase</keyword>
<comment type="catalytic activity">
    <reaction evidence="15 18">
        <text>alpha-D-glucosamine 1-phosphate + acetyl-CoA = N-acetyl-alpha-D-glucosamine 1-phosphate + CoA + H(+)</text>
        <dbReference type="Rhea" id="RHEA:13725"/>
        <dbReference type="ChEBI" id="CHEBI:15378"/>
        <dbReference type="ChEBI" id="CHEBI:57287"/>
        <dbReference type="ChEBI" id="CHEBI:57288"/>
        <dbReference type="ChEBI" id="CHEBI:57776"/>
        <dbReference type="ChEBI" id="CHEBI:58516"/>
        <dbReference type="EC" id="2.3.1.157"/>
    </reaction>
</comment>
<feature type="binding site" evidence="18">
    <location>
        <begin position="386"/>
        <end position="387"/>
    </location>
    <ligand>
        <name>acetyl-CoA</name>
        <dbReference type="ChEBI" id="CHEBI:57288"/>
    </ligand>
</feature>
<dbReference type="SUPFAM" id="SSF51161">
    <property type="entry name" value="Trimeric LpxA-like enzymes"/>
    <property type="match status" value="1"/>
</dbReference>
<feature type="binding site" evidence="18">
    <location>
        <position position="106"/>
    </location>
    <ligand>
        <name>Mg(2+)</name>
        <dbReference type="ChEBI" id="CHEBI:18420"/>
    </ligand>
</feature>
<evidence type="ECO:0000256" key="17">
    <source>
        <dbReference type="ARBA" id="ARBA00049628"/>
    </source>
</evidence>
<comment type="function">
    <text evidence="17 18">Catalyzes the last two sequential reactions in the de novo biosynthetic pathway for UDP-N-acetylglucosamine (UDP-GlcNAc). The C-terminal domain catalyzes the transfer of acetyl group from acetyl coenzyme A to glucosamine-1-phosphate (GlcN-1-P) to produce N-acetylglucosamine-1-phosphate (GlcNAc-1-P), which is converted into UDP-GlcNAc by the transfer of uridine 5-monophosphate (from uridine 5-triphosphate), a reaction catalyzed by the N-terminal domain.</text>
</comment>
<dbReference type="Pfam" id="PF12804">
    <property type="entry name" value="NTP_transf_3"/>
    <property type="match status" value="1"/>
</dbReference>
<dbReference type="CDD" id="cd02540">
    <property type="entry name" value="GT2_GlmU_N_bac"/>
    <property type="match status" value="1"/>
</dbReference>
<dbReference type="RefSeq" id="WP_404542331.1">
    <property type="nucleotide sequence ID" value="NZ_JADIKL010000014.1"/>
</dbReference>
<feature type="binding site" evidence="18">
    <location>
        <position position="227"/>
    </location>
    <ligand>
        <name>Mg(2+)</name>
        <dbReference type="ChEBI" id="CHEBI:18420"/>
    </ligand>
</feature>
<feature type="binding site" evidence="18">
    <location>
        <position position="405"/>
    </location>
    <ligand>
        <name>acetyl-CoA</name>
        <dbReference type="ChEBI" id="CHEBI:57288"/>
    </ligand>
</feature>
<evidence type="ECO:0000313" key="21">
    <source>
        <dbReference type="Proteomes" id="UP001620397"/>
    </source>
</evidence>
<evidence type="ECO:0000256" key="8">
    <source>
        <dbReference type="ARBA" id="ARBA00022737"/>
    </source>
</evidence>
<keyword evidence="13 18" id="KW-0012">Acyltransferase</keyword>
<feature type="binding site" evidence="18">
    <location>
        <position position="440"/>
    </location>
    <ligand>
        <name>acetyl-CoA</name>
        <dbReference type="ChEBI" id="CHEBI:57288"/>
    </ligand>
</feature>
<organism evidence="20 21">
    <name type="scientific">Dyella agri</name>
    <dbReference type="NCBI Taxonomy" id="1926869"/>
    <lineage>
        <taxon>Bacteria</taxon>
        <taxon>Pseudomonadati</taxon>
        <taxon>Pseudomonadota</taxon>
        <taxon>Gammaproteobacteria</taxon>
        <taxon>Lysobacterales</taxon>
        <taxon>Rhodanobacteraceae</taxon>
        <taxon>Dyella</taxon>
    </lineage>
</organism>
<keyword evidence="7 18" id="KW-0479">Metal-binding</keyword>
<feature type="binding site" evidence="18">
    <location>
        <begin position="82"/>
        <end position="83"/>
    </location>
    <ligand>
        <name>UDP-N-acetyl-alpha-D-glucosamine</name>
        <dbReference type="ChEBI" id="CHEBI:57705"/>
    </ligand>
</feature>
<reference evidence="20 21" key="1">
    <citation type="submission" date="2020-10" db="EMBL/GenBank/DDBJ databases">
        <title>Phylogeny of dyella-like bacteria.</title>
        <authorList>
            <person name="Fu J."/>
        </authorList>
    </citation>
    <scope>NUCLEOTIDE SEQUENCE [LARGE SCALE GENOMIC DNA]</scope>
    <source>
        <strain evidence="20 21">DKC-1</strain>
    </source>
</reference>
<name>A0ABW8KKA0_9GAMM</name>
<keyword evidence="8 18" id="KW-0677">Repeat</keyword>
<dbReference type="Proteomes" id="UP001620397">
    <property type="component" value="Unassembled WGS sequence"/>
</dbReference>
<keyword evidence="11 18" id="KW-0573">Peptidoglycan synthesis</keyword>
<keyword evidence="21" id="KW-1185">Reference proteome</keyword>
<dbReference type="Pfam" id="PF00132">
    <property type="entry name" value="Hexapep"/>
    <property type="match status" value="1"/>
</dbReference>
<feature type="binding site" evidence="18">
    <location>
        <position position="227"/>
    </location>
    <ligand>
        <name>UDP-N-acetyl-alpha-D-glucosamine</name>
        <dbReference type="ChEBI" id="CHEBI:57705"/>
    </ligand>
</feature>
<dbReference type="EC" id="2.7.7.23" evidence="18"/>
<dbReference type="CDD" id="cd03353">
    <property type="entry name" value="LbH_GlmU_C"/>
    <property type="match status" value="1"/>
</dbReference>
<evidence type="ECO:0000259" key="19">
    <source>
        <dbReference type="Pfam" id="PF12804"/>
    </source>
</evidence>
<evidence type="ECO:0000256" key="1">
    <source>
        <dbReference type="ARBA" id="ARBA00004496"/>
    </source>
</evidence>
<dbReference type="GO" id="GO:0019134">
    <property type="term" value="F:glucosamine-1-phosphate N-acetyltransferase activity"/>
    <property type="evidence" value="ECO:0007669"/>
    <property type="project" value="UniProtKB-EC"/>
</dbReference>
<dbReference type="InterPro" id="IPR025877">
    <property type="entry name" value="MobA-like_NTP_Trfase"/>
</dbReference>
<dbReference type="EC" id="2.3.1.157" evidence="18"/>
<dbReference type="NCBIfam" id="TIGR01173">
    <property type="entry name" value="glmU"/>
    <property type="match status" value="1"/>
</dbReference>
<feature type="region of interest" description="N-acetyltransferase" evidence="18">
    <location>
        <begin position="251"/>
        <end position="458"/>
    </location>
</feature>
<feature type="binding site" evidence="18">
    <location>
        <position position="333"/>
    </location>
    <ligand>
        <name>UDP-N-acetyl-alpha-D-glucosamine</name>
        <dbReference type="ChEBI" id="CHEBI:57705"/>
    </ligand>
</feature>
<evidence type="ECO:0000256" key="3">
    <source>
        <dbReference type="ARBA" id="ARBA00007947"/>
    </source>
</evidence>
<evidence type="ECO:0000256" key="12">
    <source>
        <dbReference type="ARBA" id="ARBA00023268"/>
    </source>
</evidence>
<feature type="domain" description="MobA-like NTP transferase" evidence="19">
    <location>
        <begin position="8"/>
        <end position="121"/>
    </location>
</feature>
<evidence type="ECO:0000256" key="5">
    <source>
        <dbReference type="ARBA" id="ARBA00022679"/>
    </source>
</evidence>
<evidence type="ECO:0000256" key="4">
    <source>
        <dbReference type="ARBA" id="ARBA00022490"/>
    </source>
</evidence>
<comment type="subunit">
    <text evidence="18">Homotrimer.</text>
</comment>
<comment type="similarity">
    <text evidence="2 18">In the C-terminal section; belongs to the transferase hexapeptide repeat family.</text>
</comment>
<proteinExistence type="inferred from homology"/>
<evidence type="ECO:0000313" key="20">
    <source>
        <dbReference type="EMBL" id="MFK2932559.1"/>
    </source>
</evidence>
<dbReference type="PANTHER" id="PTHR43584">
    <property type="entry name" value="NUCLEOTIDYL TRANSFERASE"/>
    <property type="match status" value="1"/>
</dbReference>
<dbReference type="GO" id="GO:0003977">
    <property type="term" value="F:UDP-N-acetylglucosamine diphosphorylase activity"/>
    <property type="evidence" value="ECO:0007669"/>
    <property type="project" value="UniProtKB-EC"/>
</dbReference>
<keyword evidence="10 18" id="KW-0133">Cell shape</keyword>
<dbReference type="PANTHER" id="PTHR43584:SF3">
    <property type="entry name" value="BIFUNCTIONAL PROTEIN GLMU"/>
    <property type="match status" value="1"/>
</dbReference>
<comment type="subcellular location">
    <subcellularLocation>
        <location evidence="1 18">Cytoplasm</location>
    </subcellularLocation>
</comment>
<accession>A0ABW8KKA0</accession>
<evidence type="ECO:0000256" key="16">
    <source>
        <dbReference type="ARBA" id="ARBA00048493"/>
    </source>
</evidence>
<keyword evidence="4 18" id="KW-0963">Cytoplasm</keyword>
<feature type="binding site" evidence="18">
    <location>
        <position position="25"/>
    </location>
    <ligand>
        <name>UDP-N-acetyl-alpha-D-glucosamine</name>
        <dbReference type="ChEBI" id="CHEBI:57705"/>
    </ligand>
</feature>
<dbReference type="InterPro" id="IPR029044">
    <property type="entry name" value="Nucleotide-diphossugar_trans"/>
</dbReference>
<comment type="cofactor">
    <cofactor evidence="18">
        <name>Mg(2+)</name>
        <dbReference type="ChEBI" id="CHEBI:18420"/>
    </cofactor>
    <text evidence="18">Binds 1 Mg(2+) ion per subunit.</text>
</comment>
<feature type="binding site" evidence="18">
    <location>
        <position position="423"/>
    </location>
    <ligand>
        <name>acetyl-CoA</name>
        <dbReference type="ChEBI" id="CHEBI:57288"/>
    </ligand>
</feature>
<comment type="similarity">
    <text evidence="3 18">In the N-terminal section; belongs to the N-acetylglucosamine-1-phosphate uridyltransferase family.</text>
</comment>
<feature type="region of interest" description="Pyrophosphorylase" evidence="18">
    <location>
        <begin position="1"/>
        <end position="229"/>
    </location>
</feature>
<keyword evidence="9 18" id="KW-0460">Magnesium</keyword>
<evidence type="ECO:0000256" key="9">
    <source>
        <dbReference type="ARBA" id="ARBA00022842"/>
    </source>
</evidence>
<feature type="binding site" evidence="18">
    <location>
        <position position="366"/>
    </location>
    <ligand>
        <name>UDP-N-acetyl-alpha-D-glucosamine</name>
        <dbReference type="ChEBI" id="CHEBI:57705"/>
    </ligand>
</feature>
<dbReference type="Gene3D" id="2.160.10.10">
    <property type="entry name" value="Hexapeptide repeat proteins"/>
    <property type="match status" value="1"/>
</dbReference>
<feature type="binding site" evidence="18">
    <location>
        <begin position="11"/>
        <end position="14"/>
    </location>
    <ligand>
        <name>UDP-N-acetyl-alpha-D-glucosamine</name>
        <dbReference type="ChEBI" id="CHEBI:57705"/>
    </ligand>
</feature>
<evidence type="ECO:0000256" key="7">
    <source>
        <dbReference type="ARBA" id="ARBA00022723"/>
    </source>
</evidence>
<evidence type="ECO:0000256" key="13">
    <source>
        <dbReference type="ARBA" id="ARBA00023315"/>
    </source>
</evidence>
<feature type="binding site" evidence="18">
    <location>
        <position position="377"/>
    </location>
    <ligand>
        <name>UDP-N-acetyl-alpha-D-glucosamine</name>
        <dbReference type="ChEBI" id="CHEBI:57705"/>
    </ligand>
</feature>
<dbReference type="Gene3D" id="3.90.550.10">
    <property type="entry name" value="Spore Coat Polysaccharide Biosynthesis Protein SpsA, Chain A"/>
    <property type="match status" value="1"/>
</dbReference>
<evidence type="ECO:0000256" key="14">
    <source>
        <dbReference type="ARBA" id="ARBA00023316"/>
    </source>
</evidence>
<keyword evidence="12 18" id="KW-0511">Multifunctional enzyme</keyword>
<dbReference type="SUPFAM" id="SSF53448">
    <property type="entry name" value="Nucleotide-diphospho-sugar transferases"/>
    <property type="match status" value="1"/>
</dbReference>
<evidence type="ECO:0000256" key="18">
    <source>
        <dbReference type="HAMAP-Rule" id="MF_01631"/>
    </source>
</evidence>
<evidence type="ECO:0000256" key="15">
    <source>
        <dbReference type="ARBA" id="ARBA00048247"/>
    </source>
</evidence>
<feature type="binding site" evidence="18">
    <location>
        <position position="169"/>
    </location>
    <ligand>
        <name>UDP-N-acetyl-alpha-D-glucosamine</name>
        <dbReference type="ChEBI" id="CHEBI:57705"/>
    </ligand>
</feature>
<keyword evidence="14 18" id="KW-0961">Cell wall biogenesis/degradation</keyword>
<evidence type="ECO:0000256" key="10">
    <source>
        <dbReference type="ARBA" id="ARBA00022960"/>
    </source>
</evidence>
<protein>
    <recommendedName>
        <fullName evidence="18">Bifunctional protein GlmU</fullName>
    </recommendedName>
    <domain>
        <recommendedName>
            <fullName evidence="18">UDP-N-acetylglucosamine pyrophosphorylase</fullName>
            <ecNumber evidence="18">2.7.7.23</ecNumber>
        </recommendedName>
        <alternativeName>
            <fullName evidence="18">N-acetylglucosamine-1-phosphate uridyltransferase</fullName>
        </alternativeName>
    </domain>
    <domain>
        <recommendedName>
            <fullName evidence="18">Glucosamine-1-phosphate N-acetyltransferase</fullName>
            <ecNumber evidence="18">2.3.1.157</ecNumber>
        </recommendedName>
    </domain>
</protein>